<reference evidence="4" key="1">
    <citation type="submission" date="2019-05" db="EMBL/GenBank/DDBJ databases">
        <title>Isolation, diversity and antifungal activity of Actinobacteria from wheat.</title>
        <authorList>
            <person name="Yu B."/>
        </authorList>
    </citation>
    <scope>NUCLEOTIDE SEQUENCE [LARGE SCALE GENOMIC DNA]</scope>
    <source>
        <strain evidence="4">NEAU-HEGS1-5</strain>
    </source>
</reference>
<dbReference type="SUPFAM" id="SSF52540">
    <property type="entry name" value="P-loop containing nucleoside triphosphate hydrolases"/>
    <property type="match status" value="2"/>
</dbReference>
<dbReference type="Pfam" id="PF05729">
    <property type="entry name" value="NACHT"/>
    <property type="match status" value="1"/>
</dbReference>
<protein>
    <submittedName>
        <fullName evidence="4">NACHT domain-containing protein</fullName>
    </submittedName>
</protein>
<feature type="domain" description="NACHT" evidence="3">
    <location>
        <begin position="151"/>
        <end position="274"/>
    </location>
</feature>
<keyword evidence="2" id="KW-1133">Transmembrane helix</keyword>
<gene>
    <name evidence="4" type="ORF">FED44_32620</name>
</gene>
<proteinExistence type="predicted"/>
<feature type="compositionally biased region" description="Low complexity" evidence="1">
    <location>
        <begin position="387"/>
        <end position="405"/>
    </location>
</feature>
<organism evidence="4 5">
    <name type="scientific">Microbispora triticiradicis</name>
    <dbReference type="NCBI Taxonomy" id="2200763"/>
    <lineage>
        <taxon>Bacteria</taxon>
        <taxon>Bacillati</taxon>
        <taxon>Actinomycetota</taxon>
        <taxon>Actinomycetes</taxon>
        <taxon>Streptosporangiales</taxon>
        <taxon>Streptosporangiaceae</taxon>
        <taxon>Microbispora</taxon>
    </lineage>
</organism>
<evidence type="ECO:0000256" key="2">
    <source>
        <dbReference type="SAM" id="Phobius"/>
    </source>
</evidence>
<dbReference type="Proteomes" id="UP000309033">
    <property type="component" value="Unassembled WGS sequence"/>
</dbReference>
<dbReference type="PROSITE" id="PS50837">
    <property type="entry name" value="NACHT"/>
    <property type="match status" value="1"/>
</dbReference>
<feature type="region of interest" description="Disordered" evidence="1">
    <location>
        <begin position="387"/>
        <end position="525"/>
    </location>
</feature>
<dbReference type="OrthoDB" id="419058at2"/>
<feature type="transmembrane region" description="Helical" evidence="2">
    <location>
        <begin position="42"/>
        <end position="60"/>
    </location>
</feature>
<dbReference type="InterPro" id="IPR007111">
    <property type="entry name" value="NACHT_NTPase"/>
</dbReference>
<dbReference type="EMBL" id="VANP01000020">
    <property type="protein sequence ID" value="TLP52128.1"/>
    <property type="molecule type" value="Genomic_DNA"/>
</dbReference>
<evidence type="ECO:0000259" key="3">
    <source>
        <dbReference type="PROSITE" id="PS50837"/>
    </source>
</evidence>
<name>A0A5R8YIS8_9ACTN</name>
<evidence type="ECO:0000256" key="1">
    <source>
        <dbReference type="SAM" id="MobiDB-lite"/>
    </source>
</evidence>
<evidence type="ECO:0000313" key="4">
    <source>
        <dbReference type="EMBL" id="TLP52128.1"/>
    </source>
</evidence>
<dbReference type="InterPro" id="IPR027417">
    <property type="entry name" value="P-loop_NTPase"/>
</dbReference>
<keyword evidence="5" id="KW-1185">Reference proteome</keyword>
<feature type="compositionally biased region" description="Basic residues" evidence="1">
    <location>
        <begin position="440"/>
        <end position="473"/>
    </location>
</feature>
<comment type="caution">
    <text evidence="4">The sequence shown here is derived from an EMBL/GenBank/DDBJ whole genome shotgun (WGS) entry which is preliminary data.</text>
</comment>
<feature type="compositionally biased region" description="Basic and acidic residues" evidence="1">
    <location>
        <begin position="420"/>
        <end position="431"/>
    </location>
</feature>
<feature type="compositionally biased region" description="Basic residues" evidence="1">
    <location>
        <begin position="512"/>
        <end position="525"/>
    </location>
</feature>
<feature type="transmembrane region" description="Helical" evidence="2">
    <location>
        <begin position="7"/>
        <end position="30"/>
    </location>
</feature>
<dbReference type="Gene3D" id="3.40.50.300">
    <property type="entry name" value="P-loop containing nucleotide triphosphate hydrolases"/>
    <property type="match status" value="1"/>
</dbReference>
<dbReference type="AlphaFoldDB" id="A0A5R8YIS8"/>
<accession>A0A5R8YIS8</accession>
<keyword evidence="2" id="KW-0472">Membrane</keyword>
<sequence length="548" mass="59266">MNGRRSWWPILFAVAVVAALAVAVSVVGQVLDPDDKVNRADLVALVVAALAFAAPVVLWARRRATPAPPASEETITAAKTTLTNLVAEQWRTEATIRSLGDPEPIPVSWHLTDDPGLMDHPRLIGHQPLTFTATGDRIPRLAENFRALRRRRLVITGGPGSGKTTLAVQLLLHLADDHRPEEPVPVLFTIAGWDTTAQPRLHDWLAARLAQDYPALTNPAYGPDAARTLVGRGHILPILDGLDELPGDARASAIAALNGSLAERDQFILTSRTGELAAALDQAGDVLTAAAVIAPRPLTPQAAAGYVRTCLPPRPRHDWTPVIEALENADRPGLAEVASTALGLWLIRTVYITPSTDPAPLVGPLADDRGRLRAHLLDHLIPAAIQARPPTRAPPSTSGPATPGPWDTWLCQSATPGKNDQPHQTHREKPPCRALVRAHGLGRVRARGRARRRARVRARERRTLRMVGRRNHRPTSGPGGTCPPQPDGVPRRRPPPGAAAHGRACLPVPPRRPARPSRRPAHRSARIRAIGGVRPVRVRSCRRRRIPG</sequence>
<keyword evidence="2" id="KW-0812">Transmembrane</keyword>
<evidence type="ECO:0000313" key="5">
    <source>
        <dbReference type="Proteomes" id="UP000309033"/>
    </source>
</evidence>